<sequence>MQKYRVVTFFVVLCGLKNIKSSMGMPCNKNNISGCAQNQSPMNIECCYKENCSRPVLQQGNCGYKPSCLQEDKNKSLCGSGSSSGSGCANSSKSVHGNKPEDKAPKHDHKHDHKHGQGDDHKHDHKHDHDHKHGLGDDHKHDHKHEHGQGDVHDHDLGPSADYNSKNPSNPSYNEESQSVSPDNEPEIGNEYSY</sequence>
<feature type="compositionally biased region" description="Low complexity" evidence="1">
    <location>
        <begin position="83"/>
        <end position="94"/>
    </location>
</feature>
<protein>
    <submittedName>
        <fullName evidence="3">Uncharacterized protein</fullName>
    </submittedName>
</protein>
<evidence type="ECO:0000313" key="3">
    <source>
        <dbReference type="EMBL" id="KFG27110.1"/>
    </source>
</evidence>
<dbReference type="Proteomes" id="UP000054524">
    <property type="component" value="Unassembled WGS sequence"/>
</dbReference>
<evidence type="ECO:0000256" key="2">
    <source>
        <dbReference type="SAM" id="SignalP"/>
    </source>
</evidence>
<keyword evidence="2" id="KW-0732">Signal</keyword>
<proteinExistence type="predicted"/>
<feature type="compositionally biased region" description="Basic and acidic residues" evidence="1">
    <location>
        <begin position="131"/>
        <end position="157"/>
    </location>
</feature>
<organism evidence="3 4">
    <name type="scientific">Nematocida ausubeli (strain ATCC PRA-371 / ERTm2)</name>
    <name type="common">Nematode killer fungus</name>
    <dbReference type="NCBI Taxonomy" id="1913371"/>
    <lineage>
        <taxon>Eukaryota</taxon>
        <taxon>Fungi</taxon>
        <taxon>Fungi incertae sedis</taxon>
        <taxon>Microsporidia</taxon>
        <taxon>Nematocida</taxon>
    </lineage>
</organism>
<evidence type="ECO:0000256" key="1">
    <source>
        <dbReference type="SAM" id="MobiDB-lite"/>
    </source>
</evidence>
<feature type="region of interest" description="Disordered" evidence="1">
    <location>
        <begin position="83"/>
        <end position="194"/>
    </location>
</feature>
<feature type="signal peptide" evidence="2">
    <location>
        <begin position="1"/>
        <end position="24"/>
    </location>
</feature>
<gene>
    <name evidence="3" type="ORF">NESG_00185</name>
</gene>
<name>A0A086J4P2_NEMA1</name>
<reference evidence="3 4" key="1">
    <citation type="journal article" date="2014" name="Genome Announc.">
        <title>Genome Sequence of the Microsporidian Species Nematocida sp1 Strain ERTm6 (ATCC PRA-372).</title>
        <authorList>
            <person name="Bakowski M.A."/>
            <person name="Priest M."/>
            <person name="Young S."/>
            <person name="Cuomo C.A."/>
            <person name="Troemel E.R."/>
        </authorList>
    </citation>
    <scope>NUCLEOTIDE SEQUENCE [LARGE SCALE GENOMIC DNA]</scope>
    <source>
        <strain evidence="3 4">ERTm6</strain>
    </source>
</reference>
<evidence type="ECO:0000313" key="4">
    <source>
        <dbReference type="Proteomes" id="UP000054524"/>
    </source>
</evidence>
<feature type="compositionally biased region" description="Low complexity" evidence="1">
    <location>
        <begin position="163"/>
        <end position="177"/>
    </location>
</feature>
<keyword evidence="4" id="KW-1185">Reference proteome</keyword>
<comment type="caution">
    <text evidence="3">The sequence shown here is derived from an EMBL/GenBank/DDBJ whole genome shotgun (WGS) entry which is preliminary data.</text>
</comment>
<dbReference type="HOGENOM" id="CLU_1402799_0_0_1"/>
<dbReference type="RefSeq" id="XP_052905665.1">
    <property type="nucleotide sequence ID" value="XM_053047840.1"/>
</dbReference>
<dbReference type="AlphaFoldDB" id="A0A086J4P2"/>
<dbReference type="EMBL" id="AKIJ01000001">
    <property type="protein sequence ID" value="KFG27110.1"/>
    <property type="molecule type" value="Genomic_DNA"/>
</dbReference>
<feature type="chain" id="PRO_5001807956" evidence="2">
    <location>
        <begin position="25"/>
        <end position="194"/>
    </location>
</feature>
<dbReference type="GeneID" id="77675158"/>
<accession>A0A086J4P2</accession>